<gene>
    <name evidence="1" type="ORF">ColLi_12160</name>
</gene>
<sequence>MIPFQQVQQLENTKTVERFRPDIIVSTKNLTRGIRRKVREMSVCIGMFKNILSFRLGILKDDVKTTISHNDNIKYTVKLPSAYLLSNGHRIVIKENGEATMVIKCSYAITRVMTLRYNPSLKQHYLGIAINSIEMPRGEYKVTKLDIYAKECL</sequence>
<proteinExistence type="predicted"/>
<evidence type="ECO:0000313" key="2">
    <source>
        <dbReference type="Proteomes" id="UP001055172"/>
    </source>
</evidence>
<dbReference type="Proteomes" id="UP001055172">
    <property type="component" value="Unassembled WGS sequence"/>
</dbReference>
<evidence type="ECO:0000313" key="1">
    <source>
        <dbReference type="EMBL" id="GJC89322.1"/>
    </source>
</evidence>
<accession>A0AA37LYE2</accession>
<reference evidence="1 2" key="1">
    <citation type="submission" date="2021-07" db="EMBL/GenBank/DDBJ databases">
        <title>Genome data of Colletotrichum spaethianum.</title>
        <authorList>
            <person name="Utami Y.D."/>
            <person name="Hiruma K."/>
        </authorList>
    </citation>
    <scope>NUCLEOTIDE SEQUENCE [LARGE SCALE GENOMIC DNA]</scope>
    <source>
        <strain evidence="1 2">MAFF 242679</strain>
    </source>
</reference>
<name>A0AA37LYE2_9PEZI</name>
<organism evidence="1 2">
    <name type="scientific">Colletotrichum liriopes</name>
    <dbReference type="NCBI Taxonomy" id="708192"/>
    <lineage>
        <taxon>Eukaryota</taxon>
        <taxon>Fungi</taxon>
        <taxon>Dikarya</taxon>
        <taxon>Ascomycota</taxon>
        <taxon>Pezizomycotina</taxon>
        <taxon>Sordariomycetes</taxon>
        <taxon>Hypocreomycetidae</taxon>
        <taxon>Glomerellales</taxon>
        <taxon>Glomerellaceae</taxon>
        <taxon>Colletotrichum</taxon>
        <taxon>Colletotrichum spaethianum species complex</taxon>
    </lineage>
</organism>
<keyword evidence="2" id="KW-1185">Reference proteome</keyword>
<comment type="caution">
    <text evidence="1">The sequence shown here is derived from an EMBL/GenBank/DDBJ whole genome shotgun (WGS) entry which is preliminary data.</text>
</comment>
<dbReference type="EMBL" id="BPPX01000040">
    <property type="protein sequence ID" value="GJC89322.1"/>
    <property type="molecule type" value="Genomic_DNA"/>
</dbReference>
<dbReference type="AlphaFoldDB" id="A0AA37LYE2"/>
<protein>
    <submittedName>
        <fullName evidence="1">Uncharacterized protein</fullName>
    </submittedName>
</protein>